<dbReference type="Pfam" id="PF18705">
    <property type="entry name" value="DUF5643"/>
    <property type="match status" value="1"/>
</dbReference>
<organism evidence="4 5">
    <name type="scientific">Cytobacillus praedii</name>
    <dbReference type="NCBI Taxonomy" id="1742358"/>
    <lineage>
        <taxon>Bacteria</taxon>
        <taxon>Bacillati</taxon>
        <taxon>Bacillota</taxon>
        <taxon>Bacilli</taxon>
        <taxon>Bacillales</taxon>
        <taxon>Bacillaceae</taxon>
        <taxon>Cytobacillus</taxon>
    </lineage>
</organism>
<evidence type="ECO:0000313" key="4">
    <source>
        <dbReference type="EMBL" id="TCJ04740.1"/>
    </source>
</evidence>
<keyword evidence="1" id="KW-0812">Transmembrane</keyword>
<accession>A0A4R1B1L5</accession>
<dbReference type="InterPro" id="IPR025436">
    <property type="entry name" value="DUF4179"/>
</dbReference>
<evidence type="ECO:0000259" key="2">
    <source>
        <dbReference type="Pfam" id="PF13786"/>
    </source>
</evidence>
<dbReference type="Pfam" id="PF13786">
    <property type="entry name" value="DUF4179"/>
    <property type="match status" value="1"/>
</dbReference>
<keyword evidence="1" id="KW-0472">Membrane</keyword>
<evidence type="ECO:0000313" key="5">
    <source>
        <dbReference type="Proteomes" id="UP000293846"/>
    </source>
</evidence>
<evidence type="ECO:0000259" key="3">
    <source>
        <dbReference type="Pfam" id="PF18705"/>
    </source>
</evidence>
<dbReference type="OrthoDB" id="2725974at2"/>
<reference evidence="4 5" key="1">
    <citation type="submission" date="2019-03" db="EMBL/GenBank/DDBJ databases">
        <authorList>
            <person name="Jensen L."/>
            <person name="Storgaard J."/>
            <person name="Sulaj E."/>
            <person name="Schramm A."/>
            <person name="Marshall I.P.G."/>
        </authorList>
    </citation>
    <scope>NUCLEOTIDE SEQUENCE [LARGE SCALE GENOMIC DNA]</scope>
    <source>
        <strain evidence="4 5">2017H2G3</strain>
    </source>
</reference>
<dbReference type="EMBL" id="SJTH01000007">
    <property type="protein sequence ID" value="TCJ04740.1"/>
    <property type="molecule type" value="Genomic_DNA"/>
</dbReference>
<gene>
    <name evidence="4" type="ORF">E0Y62_08015</name>
</gene>
<feature type="transmembrane region" description="Helical" evidence="1">
    <location>
        <begin position="59"/>
        <end position="79"/>
    </location>
</feature>
<keyword evidence="1" id="KW-1133">Transmembrane helix</keyword>
<dbReference type="Proteomes" id="UP000293846">
    <property type="component" value="Unassembled WGS sequence"/>
</dbReference>
<feature type="domain" description="DUF4179" evidence="2">
    <location>
        <begin position="55"/>
        <end position="148"/>
    </location>
</feature>
<evidence type="ECO:0000256" key="1">
    <source>
        <dbReference type="SAM" id="Phobius"/>
    </source>
</evidence>
<dbReference type="AlphaFoldDB" id="A0A4R1B1L5"/>
<sequence>MKRGESHMFEKEEKNLSELKKMYENLPFPEDKIDEAILTGFKKAKEMPEVIVKTRRKKWLFSGLIAAVFIIGFLTSIRVSPVFASYVSSIPGMEKLVELISDNKGLMLAVENEYIQEINTAQEKNGLKVTFDSVIADEKGMVIFQTIEAKKKQEKFYVNDLKLESADGTELELGSYSYGAHKPHGELRTKEMATMDFFFEEPLKTKEFTLTFTVETNDYEEDFRFLFTLEKPLKATKTIEMNKTILIEGQKITIKNIKIYPLRVAVHVVMDPENSKKIFTFEDIRLVDENGEAWTKIANGFTASQLNDNEHILYLQSYYFKEPKELYLVMNKLQAVDQEDAYVKVDIENEKIINQPKGNKLTDLKVENGRISFILSTEKEFNHSLFVSMRDANGKEIDRSSFYWTGDNNGKREIGVEFPSGKYSNPLELKLSSFPEWIEGNIKIKVK</sequence>
<dbReference type="Gene3D" id="2.60.40.1630">
    <property type="entry name" value="bacillus anthracis domain"/>
    <property type="match status" value="1"/>
</dbReference>
<protein>
    <submittedName>
        <fullName evidence="4">DUF4179 domain-containing protein</fullName>
    </submittedName>
</protein>
<feature type="domain" description="DUF5643" evidence="3">
    <location>
        <begin position="236"/>
        <end position="347"/>
    </location>
</feature>
<name>A0A4R1B1L5_9BACI</name>
<keyword evidence="5" id="KW-1185">Reference proteome</keyword>
<dbReference type="InterPro" id="IPR040680">
    <property type="entry name" value="DUF5643"/>
</dbReference>
<comment type="caution">
    <text evidence="4">The sequence shown here is derived from an EMBL/GenBank/DDBJ whole genome shotgun (WGS) entry which is preliminary data.</text>
</comment>
<proteinExistence type="predicted"/>
<dbReference type="STRING" id="1742358.GCA_001439605_04770"/>